<sequence>MAGTSGCSRQFKRMKLSDTSCAMSGSEESGNFKAPPSEAHLASASVSFLSAGSESIMETAESEGCSAGTKSVARGADHTTTSSCFVSAVEEQIERSKAHWSTLADGPSGAGTVEEEDGEGDCEAEESNVREFMQLQRHPTWGGFFQTFGYKLDNGRYPSQGELVVGEKFAEGAQAELFHAKVTWWDPKDNEEDESKGLEHVVKVFKKGTFLRDLKSQLPHGLLQFHVEDQENHKSPTPKVTPRFFCEVHRGILLKNGQFAFLMQKDDFDLRSLIERQMKLRIDGDCGPFLKEDYEVMMYDIALGVEWLHSRDIIHRDLKASNVLVKVFKSGWPKWFCAVADYECSIGVVGTGFFRAPEILQACKEGMASQKLEVFSRAADVYAYGMTCYEVLTGKLPFDDHPLSANKPLLMDLVNNQGLRPEVPKFVEGWARELLKWCWQCDPSARPTIGEILNLLSRNSASIRRREKDQKERYGDNFRYIPMPSCRIGS</sequence>
<dbReference type="InterPro" id="IPR051681">
    <property type="entry name" value="Ser/Thr_Kinases-Pseudokinases"/>
</dbReference>
<protein>
    <recommendedName>
        <fullName evidence="2">Protein kinase domain-containing protein</fullName>
    </recommendedName>
</protein>
<evidence type="ECO:0000313" key="4">
    <source>
        <dbReference type="Proteomes" id="UP000822688"/>
    </source>
</evidence>
<evidence type="ECO:0000256" key="1">
    <source>
        <dbReference type="SAM" id="MobiDB-lite"/>
    </source>
</evidence>
<feature type="domain" description="Protein kinase" evidence="2">
    <location>
        <begin position="163"/>
        <end position="463"/>
    </location>
</feature>
<gene>
    <name evidence="3" type="ORF">KC19_10G075300</name>
</gene>
<feature type="compositionally biased region" description="Polar residues" evidence="1">
    <location>
        <begin position="17"/>
        <end position="29"/>
    </location>
</feature>
<organism evidence="3 4">
    <name type="scientific">Ceratodon purpureus</name>
    <name type="common">Fire moss</name>
    <name type="synonym">Dicranum purpureum</name>
    <dbReference type="NCBI Taxonomy" id="3225"/>
    <lineage>
        <taxon>Eukaryota</taxon>
        <taxon>Viridiplantae</taxon>
        <taxon>Streptophyta</taxon>
        <taxon>Embryophyta</taxon>
        <taxon>Bryophyta</taxon>
        <taxon>Bryophytina</taxon>
        <taxon>Bryopsida</taxon>
        <taxon>Dicranidae</taxon>
        <taxon>Pseudoditrichales</taxon>
        <taxon>Ditrichaceae</taxon>
        <taxon>Ceratodon</taxon>
    </lineage>
</organism>
<dbReference type="InterPro" id="IPR011009">
    <property type="entry name" value="Kinase-like_dom_sf"/>
</dbReference>
<name>A0A8T0GKG2_CERPU</name>
<dbReference type="GO" id="GO:0004674">
    <property type="term" value="F:protein serine/threonine kinase activity"/>
    <property type="evidence" value="ECO:0007669"/>
    <property type="project" value="TreeGrafter"/>
</dbReference>
<feature type="region of interest" description="Disordered" evidence="1">
    <location>
        <begin position="15"/>
        <end position="38"/>
    </location>
</feature>
<dbReference type="PROSITE" id="PS50011">
    <property type="entry name" value="PROTEIN_KINASE_DOM"/>
    <property type="match status" value="1"/>
</dbReference>
<evidence type="ECO:0000313" key="3">
    <source>
        <dbReference type="EMBL" id="KAG0559055.1"/>
    </source>
</evidence>
<proteinExistence type="predicted"/>
<dbReference type="InterPro" id="IPR000719">
    <property type="entry name" value="Prot_kinase_dom"/>
</dbReference>
<dbReference type="SUPFAM" id="SSF56112">
    <property type="entry name" value="Protein kinase-like (PK-like)"/>
    <property type="match status" value="1"/>
</dbReference>
<evidence type="ECO:0000259" key="2">
    <source>
        <dbReference type="PROSITE" id="PS50011"/>
    </source>
</evidence>
<comment type="caution">
    <text evidence="3">The sequence shown here is derived from an EMBL/GenBank/DDBJ whole genome shotgun (WGS) entry which is preliminary data.</text>
</comment>
<feature type="region of interest" description="Disordered" evidence="1">
    <location>
        <begin position="98"/>
        <end position="117"/>
    </location>
</feature>
<dbReference type="SMART" id="SM00220">
    <property type="entry name" value="S_TKc"/>
    <property type="match status" value="1"/>
</dbReference>
<dbReference type="EMBL" id="CM026431">
    <property type="protein sequence ID" value="KAG0559055.1"/>
    <property type="molecule type" value="Genomic_DNA"/>
</dbReference>
<keyword evidence="4" id="KW-1185">Reference proteome</keyword>
<dbReference type="Gene3D" id="1.10.510.10">
    <property type="entry name" value="Transferase(Phosphotransferase) domain 1"/>
    <property type="match status" value="1"/>
</dbReference>
<dbReference type="Proteomes" id="UP000822688">
    <property type="component" value="Chromosome 10"/>
</dbReference>
<dbReference type="PANTHER" id="PTHR44329">
    <property type="entry name" value="SERINE/THREONINE-PROTEIN KINASE TNNI3K-RELATED"/>
    <property type="match status" value="1"/>
</dbReference>
<reference evidence="3" key="1">
    <citation type="submission" date="2020-06" db="EMBL/GenBank/DDBJ databases">
        <title>WGS assembly of Ceratodon purpureus strain R40.</title>
        <authorList>
            <person name="Carey S.B."/>
            <person name="Jenkins J."/>
            <person name="Shu S."/>
            <person name="Lovell J.T."/>
            <person name="Sreedasyam A."/>
            <person name="Maumus F."/>
            <person name="Tiley G.P."/>
            <person name="Fernandez-Pozo N."/>
            <person name="Barry K."/>
            <person name="Chen C."/>
            <person name="Wang M."/>
            <person name="Lipzen A."/>
            <person name="Daum C."/>
            <person name="Saski C.A."/>
            <person name="Payton A.C."/>
            <person name="Mcbreen J.C."/>
            <person name="Conrad R.E."/>
            <person name="Kollar L.M."/>
            <person name="Olsson S."/>
            <person name="Huttunen S."/>
            <person name="Landis J.B."/>
            <person name="Wickett N.J."/>
            <person name="Johnson M.G."/>
            <person name="Rensing S.A."/>
            <person name="Grimwood J."/>
            <person name="Schmutz J."/>
            <person name="Mcdaniel S.F."/>
        </authorList>
    </citation>
    <scope>NUCLEOTIDE SEQUENCE</scope>
    <source>
        <strain evidence="3">R40</strain>
    </source>
</reference>
<dbReference type="AlphaFoldDB" id="A0A8T0GKG2"/>
<accession>A0A8T0GKG2</accession>
<dbReference type="PROSITE" id="PS00108">
    <property type="entry name" value="PROTEIN_KINASE_ST"/>
    <property type="match status" value="1"/>
</dbReference>
<dbReference type="GO" id="GO:0005524">
    <property type="term" value="F:ATP binding"/>
    <property type="evidence" value="ECO:0007669"/>
    <property type="project" value="InterPro"/>
</dbReference>
<dbReference type="InterPro" id="IPR008271">
    <property type="entry name" value="Ser/Thr_kinase_AS"/>
</dbReference>
<dbReference type="Pfam" id="PF00069">
    <property type="entry name" value="Pkinase"/>
    <property type="match status" value="1"/>
</dbReference>